<evidence type="ECO:0000259" key="1">
    <source>
        <dbReference type="Pfam" id="PF02538"/>
    </source>
</evidence>
<dbReference type="PANTHER" id="PTHR11365:SF2">
    <property type="entry name" value="5-OXOPROLINASE"/>
    <property type="match status" value="1"/>
</dbReference>
<dbReference type="AlphaFoldDB" id="A0A9N9PHI4"/>
<feature type="domain" description="Hydantoinase B/oxoprolinase" evidence="1">
    <location>
        <begin position="11"/>
        <end position="107"/>
    </location>
</feature>
<evidence type="ECO:0000313" key="3">
    <source>
        <dbReference type="Proteomes" id="UP000789405"/>
    </source>
</evidence>
<dbReference type="InterPro" id="IPR045079">
    <property type="entry name" value="Oxoprolinase-like"/>
</dbReference>
<accession>A0A9N9PHI4</accession>
<reference evidence="2" key="1">
    <citation type="submission" date="2021-06" db="EMBL/GenBank/DDBJ databases">
        <authorList>
            <person name="Kallberg Y."/>
            <person name="Tangrot J."/>
            <person name="Rosling A."/>
        </authorList>
    </citation>
    <scope>NUCLEOTIDE SEQUENCE</scope>
    <source>
        <strain evidence="2">MA453B</strain>
    </source>
</reference>
<dbReference type="PANTHER" id="PTHR11365">
    <property type="entry name" value="5-OXOPROLINASE RELATED"/>
    <property type="match status" value="1"/>
</dbReference>
<sequence>RQHHNVTTESDPIQLAIFGHRFMSIAEQMGNTLQKTAISTNIKERLDFSCALFGADGGLVANAPHIPVHLGSLSFAVLYQLNFYNGTLEDGDVIMSNHPKAGGSHLP</sequence>
<dbReference type="EMBL" id="CAJVPY010070578">
    <property type="protein sequence ID" value="CAG8827948.1"/>
    <property type="molecule type" value="Genomic_DNA"/>
</dbReference>
<evidence type="ECO:0000313" key="2">
    <source>
        <dbReference type="EMBL" id="CAG8827948.1"/>
    </source>
</evidence>
<feature type="non-terminal residue" evidence="2">
    <location>
        <position position="1"/>
    </location>
</feature>
<protein>
    <submittedName>
        <fullName evidence="2">14006_t:CDS:1</fullName>
    </submittedName>
</protein>
<organism evidence="2 3">
    <name type="scientific">Dentiscutata erythropus</name>
    <dbReference type="NCBI Taxonomy" id="1348616"/>
    <lineage>
        <taxon>Eukaryota</taxon>
        <taxon>Fungi</taxon>
        <taxon>Fungi incertae sedis</taxon>
        <taxon>Mucoromycota</taxon>
        <taxon>Glomeromycotina</taxon>
        <taxon>Glomeromycetes</taxon>
        <taxon>Diversisporales</taxon>
        <taxon>Gigasporaceae</taxon>
        <taxon>Dentiscutata</taxon>
    </lineage>
</organism>
<name>A0A9N9PHI4_9GLOM</name>
<feature type="non-terminal residue" evidence="2">
    <location>
        <position position="107"/>
    </location>
</feature>
<proteinExistence type="predicted"/>
<dbReference type="OrthoDB" id="3643at2759"/>
<dbReference type="GO" id="GO:0005829">
    <property type="term" value="C:cytosol"/>
    <property type="evidence" value="ECO:0007669"/>
    <property type="project" value="TreeGrafter"/>
</dbReference>
<keyword evidence="3" id="KW-1185">Reference proteome</keyword>
<dbReference type="GO" id="GO:0017168">
    <property type="term" value="F:5-oxoprolinase (ATP-hydrolyzing) activity"/>
    <property type="evidence" value="ECO:0007669"/>
    <property type="project" value="TreeGrafter"/>
</dbReference>
<dbReference type="InterPro" id="IPR003692">
    <property type="entry name" value="Hydantoinase_B"/>
</dbReference>
<dbReference type="Pfam" id="PF02538">
    <property type="entry name" value="Hydantoinase_B"/>
    <property type="match status" value="1"/>
</dbReference>
<dbReference type="Proteomes" id="UP000789405">
    <property type="component" value="Unassembled WGS sequence"/>
</dbReference>
<dbReference type="GO" id="GO:0006749">
    <property type="term" value="P:glutathione metabolic process"/>
    <property type="evidence" value="ECO:0007669"/>
    <property type="project" value="TreeGrafter"/>
</dbReference>
<gene>
    <name evidence="2" type="ORF">DERYTH_LOCUS28397</name>
</gene>
<comment type="caution">
    <text evidence="2">The sequence shown here is derived from an EMBL/GenBank/DDBJ whole genome shotgun (WGS) entry which is preliminary data.</text>
</comment>